<name>A0A5C5GC35_9RHOB</name>
<dbReference type="Proteomes" id="UP000314011">
    <property type="component" value="Unassembled WGS sequence"/>
</dbReference>
<dbReference type="InterPro" id="IPR006439">
    <property type="entry name" value="HAD-SF_hydro_IA"/>
</dbReference>
<evidence type="ECO:0000256" key="5">
    <source>
        <dbReference type="ARBA" id="ARBA00023277"/>
    </source>
</evidence>
<dbReference type="InterPro" id="IPR041492">
    <property type="entry name" value="HAD_2"/>
</dbReference>
<evidence type="ECO:0000256" key="6">
    <source>
        <dbReference type="SAM" id="MobiDB-lite"/>
    </source>
</evidence>
<dbReference type="CDD" id="cd07505">
    <property type="entry name" value="HAD_BPGM-like"/>
    <property type="match status" value="1"/>
</dbReference>
<dbReference type="AlphaFoldDB" id="A0A5C5GC35"/>
<dbReference type="NCBIfam" id="TIGR01509">
    <property type="entry name" value="HAD-SF-IA-v3"/>
    <property type="match status" value="1"/>
</dbReference>
<dbReference type="SFLD" id="SFLDG01135">
    <property type="entry name" value="C1.5.6:_HAD__Beta-PGM__Phospha"/>
    <property type="match status" value="1"/>
</dbReference>
<proteinExistence type="inferred from homology"/>
<accession>A0A5C5GC35</accession>
<comment type="similarity">
    <text evidence="2">Belongs to the HAD-like hydrolase superfamily. CbbY/CbbZ/Gph/YieH family.</text>
</comment>
<dbReference type="InterPro" id="IPR051600">
    <property type="entry name" value="Beta-PGM-like"/>
</dbReference>
<evidence type="ECO:0000256" key="1">
    <source>
        <dbReference type="ARBA" id="ARBA00001946"/>
    </source>
</evidence>
<keyword evidence="8" id="KW-1185">Reference proteome</keyword>
<dbReference type="Gene3D" id="1.10.150.240">
    <property type="entry name" value="Putative phosphatase, domain 2"/>
    <property type="match status" value="1"/>
</dbReference>
<comment type="caution">
    <text evidence="7">The sequence shown here is derived from an EMBL/GenBank/DDBJ whole genome shotgun (WGS) entry which is preliminary data.</text>
</comment>
<dbReference type="PANTHER" id="PTHR46193:SF18">
    <property type="entry name" value="HEXITOL PHOSPHATASE B"/>
    <property type="match status" value="1"/>
</dbReference>
<keyword evidence="3" id="KW-0479">Metal-binding</keyword>
<evidence type="ECO:0000313" key="8">
    <source>
        <dbReference type="Proteomes" id="UP000314011"/>
    </source>
</evidence>
<dbReference type="InterPro" id="IPR023198">
    <property type="entry name" value="PGP-like_dom2"/>
</dbReference>
<evidence type="ECO:0000256" key="2">
    <source>
        <dbReference type="ARBA" id="ARBA00006171"/>
    </source>
</evidence>
<dbReference type="PRINTS" id="PR00413">
    <property type="entry name" value="HADHALOGNASE"/>
</dbReference>
<sequence length="285" mass="30166">MSASCCCPTNLRRSSPRSPRTRRRIRSSSSSRPTSSPSAASRPVRTGRTRTAERDCGRLPVADPAPTPGALLFDLDGTMLETDPMHAAVFAELFAERGQKIDEAYYMANIHGRLNREIFGDFFPGEDAAALADEKEARFRERLGTEAAPMAGLPALIERAQAAGWKLAVVTNAPGPNAEAMLSAIGQRQHFDTIVLGDDCPRGKPDPYPYAEAMRRLGVPAEHCVAFEDSRAGVASAAGAGALVAGVRSALDDAALKAAGAAVTIADFEDPALEFALDRLNGATA</sequence>
<dbReference type="SFLD" id="SFLDS00003">
    <property type="entry name" value="Haloacid_Dehalogenase"/>
    <property type="match status" value="1"/>
</dbReference>
<dbReference type="SFLD" id="SFLDG01129">
    <property type="entry name" value="C1.5:_HAD__Beta-PGM__Phosphata"/>
    <property type="match status" value="1"/>
</dbReference>
<dbReference type="EMBL" id="VFFF01000001">
    <property type="protein sequence ID" value="TNY32070.1"/>
    <property type="molecule type" value="Genomic_DNA"/>
</dbReference>
<comment type="cofactor">
    <cofactor evidence="1">
        <name>Mg(2+)</name>
        <dbReference type="ChEBI" id="CHEBI:18420"/>
    </cofactor>
</comment>
<dbReference type="OrthoDB" id="9782449at2"/>
<keyword evidence="5" id="KW-0119">Carbohydrate metabolism</keyword>
<evidence type="ECO:0000313" key="7">
    <source>
        <dbReference type="EMBL" id="TNY32070.1"/>
    </source>
</evidence>
<reference evidence="7 8" key="1">
    <citation type="submission" date="2019-06" db="EMBL/GenBank/DDBJ databases">
        <title>Genome of new Rhodobacteraceae sp. SM1903.</title>
        <authorList>
            <person name="Ren X."/>
        </authorList>
    </citation>
    <scope>NUCLEOTIDE SEQUENCE [LARGE SCALE GENOMIC DNA]</scope>
    <source>
        <strain evidence="7 8">SM1903</strain>
    </source>
</reference>
<dbReference type="Pfam" id="PF13419">
    <property type="entry name" value="HAD_2"/>
    <property type="match status" value="1"/>
</dbReference>
<dbReference type="Gene3D" id="3.40.50.1000">
    <property type="entry name" value="HAD superfamily/HAD-like"/>
    <property type="match status" value="1"/>
</dbReference>
<dbReference type="InterPro" id="IPR023214">
    <property type="entry name" value="HAD_sf"/>
</dbReference>
<feature type="region of interest" description="Disordered" evidence="6">
    <location>
        <begin position="1"/>
        <end position="63"/>
    </location>
</feature>
<evidence type="ECO:0000256" key="4">
    <source>
        <dbReference type="ARBA" id="ARBA00022842"/>
    </source>
</evidence>
<keyword evidence="7" id="KW-0378">Hydrolase</keyword>
<organism evidence="7 8">
    <name type="scientific">Pelagovum pacificum</name>
    <dbReference type="NCBI Taxonomy" id="2588711"/>
    <lineage>
        <taxon>Bacteria</taxon>
        <taxon>Pseudomonadati</taxon>
        <taxon>Pseudomonadota</taxon>
        <taxon>Alphaproteobacteria</taxon>
        <taxon>Rhodobacterales</taxon>
        <taxon>Paracoccaceae</taxon>
        <taxon>Pelagovum</taxon>
    </lineage>
</organism>
<dbReference type="GO" id="GO:0046872">
    <property type="term" value="F:metal ion binding"/>
    <property type="evidence" value="ECO:0007669"/>
    <property type="project" value="UniProtKB-KW"/>
</dbReference>
<feature type="compositionally biased region" description="Low complexity" evidence="6">
    <location>
        <begin position="27"/>
        <end position="43"/>
    </location>
</feature>
<dbReference type="GO" id="GO:0016787">
    <property type="term" value="F:hydrolase activity"/>
    <property type="evidence" value="ECO:0007669"/>
    <property type="project" value="UniProtKB-KW"/>
</dbReference>
<protein>
    <submittedName>
        <fullName evidence="7">HAD-IA family hydrolase</fullName>
    </submittedName>
</protein>
<evidence type="ECO:0000256" key="3">
    <source>
        <dbReference type="ARBA" id="ARBA00022723"/>
    </source>
</evidence>
<dbReference type="InterPro" id="IPR036412">
    <property type="entry name" value="HAD-like_sf"/>
</dbReference>
<dbReference type="SUPFAM" id="SSF56784">
    <property type="entry name" value="HAD-like"/>
    <property type="match status" value="1"/>
</dbReference>
<gene>
    <name evidence="7" type="ORF">FHY64_01855</name>
</gene>
<dbReference type="PANTHER" id="PTHR46193">
    <property type="entry name" value="6-PHOSPHOGLUCONATE PHOSPHATASE"/>
    <property type="match status" value="1"/>
</dbReference>
<keyword evidence="4" id="KW-0460">Magnesium</keyword>